<protein>
    <submittedName>
        <fullName evidence="1">Uncharacterized protein</fullName>
    </submittedName>
</protein>
<dbReference type="Proteomes" id="UP000199109">
    <property type="component" value="Unassembled WGS sequence"/>
</dbReference>
<dbReference type="EMBL" id="FNAO01000003">
    <property type="protein sequence ID" value="SDE15240.1"/>
    <property type="molecule type" value="Genomic_DNA"/>
</dbReference>
<evidence type="ECO:0000313" key="2">
    <source>
        <dbReference type="Proteomes" id="UP000199109"/>
    </source>
</evidence>
<dbReference type="STRING" id="641691.SAMN05421636_103424"/>
<reference evidence="1 2" key="1">
    <citation type="submission" date="2016-10" db="EMBL/GenBank/DDBJ databases">
        <authorList>
            <person name="de Groot N.N."/>
        </authorList>
    </citation>
    <scope>NUCLEOTIDE SEQUENCE [LARGE SCALE GENOMIC DNA]</scope>
    <source>
        <strain evidence="1 2">DSM 23421</strain>
    </source>
</reference>
<name>A0A1G7AKJ2_9FLAO</name>
<organism evidence="1 2">
    <name type="scientific">Pricia antarctica</name>
    <dbReference type="NCBI Taxonomy" id="641691"/>
    <lineage>
        <taxon>Bacteria</taxon>
        <taxon>Pseudomonadati</taxon>
        <taxon>Bacteroidota</taxon>
        <taxon>Flavobacteriia</taxon>
        <taxon>Flavobacteriales</taxon>
        <taxon>Flavobacteriaceae</taxon>
        <taxon>Pricia</taxon>
    </lineage>
</organism>
<sequence length="51" mass="5829">MVLVKPQLVFARSRHNTSKAVDKSNRRQDIAVARESFFNAELVKMNKARAV</sequence>
<gene>
    <name evidence="1" type="ORF">SAMN05421636_103424</name>
</gene>
<evidence type="ECO:0000313" key="1">
    <source>
        <dbReference type="EMBL" id="SDE15240.1"/>
    </source>
</evidence>
<dbReference type="AlphaFoldDB" id="A0A1G7AKJ2"/>
<accession>A0A1G7AKJ2</accession>
<proteinExistence type="predicted"/>
<keyword evidence="2" id="KW-1185">Reference proteome</keyword>